<protein>
    <submittedName>
        <fullName evidence="1">Uncharacterized protein</fullName>
    </submittedName>
</protein>
<evidence type="ECO:0000313" key="2">
    <source>
        <dbReference type="Proteomes" id="UP000008190"/>
    </source>
</evidence>
<gene>
    <name evidence="1" type="ordered locus">NOCYR_2749</name>
</gene>
<dbReference type="EMBL" id="FO082843">
    <property type="protein sequence ID" value="CCF63518.1"/>
    <property type="molecule type" value="Genomic_DNA"/>
</dbReference>
<dbReference type="Proteomes" id="UP000008190">
    <property type="component" value="Chromosome"/>
</dbReference>
<proteinExistence type="predicted"/>
<name>H6R7X4_NOCCG</name>
<organism evidence="1 2">
    <name type="scientific">Nocardia cyriacigeorgica (strain GUH-2)</name>
    <dbReference type="NCBI Taxonomy" id="1127134"/>
    <lineage>
        <taxon>Bacteria</taxon>
        <taxon>Bacillati</taxon>
        <taxon>Actinomycetota</taxon>
        <taxon>Actinomycetes</taxon>
        <taxon>Mycobacteriales</taxon>
        <taxon>Nocardiaceae</taxon>
        <taxon>Nocardia</taxon>
    </lineage>
</organism>
<reference evidence="1 2" key="1">
    <citation type="journal article" date="2012" name="J. Bacteriol.">
        <title>Genome sequence of the human- and animal-pathogenic strain Nocardia cyriacigeorgica GUH-2.</title>
        <authorList>
            <person name="Zoropogui A."/>
            <person name="Pujic P."/>
            <person name="Normand P."/>
            <person name="Barbe V."/>
            <person name="Beaman B."/>
            <person name="Beaman L."/>
            <person name="Boiron P."/>
            <person name="Colinon C."/>
            <person name="Deredjian A."/>
            <person name="Graindorge A."/>
            <person name="Mangenot S."/>
            <person name="Nazaret S."/>
            <person name="Neto M."/>
            <person name="Petit S."/>
            <person name="Roche D."/>
            <person name="Vallenet D."/>
            <person name="Rodriguez-Nava V."/>
            <person name="Richard Y."/>
            <person name="Cournoyer B."/>
            <person name="Blaha D."/>
        </authorList>
    </citation>
    <scope>NUCLEOTIDE SEQUENCE [LARGE SCALE GENOMIC DNA]</scope>
    <source>
        <strain evidence="1 2">GUH-2</strain>
    </source>
</reference>
<sequence>MASDPAFDLLALAQLVDRGCAPELAVRILAPLPGIETPP</sequence>
<keyword evidence="2" id="KW-1185">Reference proteome</keyword>
<dbReference type="KEGG" id="ncy:NOCYR_2749"/>
<dbReference type="AlphaFoldDB" id="H6R7X4"/>
<dbReference type="HOGENOM" id="CLU_3313529_0_0_11"/>
<accession>H6R7X4</accession>
<evidence type="ECO:0000313" key="1">
    <source>
        <dbReference type="EMBL" id="CCF63518.1"/>
    </source>
</evidence>
<dbReference type="STRING" id="1127134.NOCYR_2749"/>